<accession>A0A939TSP5</accession>
<evidence type="ECO:0000313" key="10">
    <source>
        <dbReference type="Proteomes" id="UP000680132"/>
    </source>
</evidence>
<feature type="transmembrane region" description="Helical" evidence="7">
    <location>
        <begin position="284"/>
        <end position="305"/>
    </location>
</feature>
<dbReference type="RefSeq" id="WP_208499633.1">
    <property type="nucleotide sequence ID" value="NZ_JAGFOA010000001.1"/>
</dbReference>
<feature type="transmembrane region" description="Helical" evidence="7">
    <location>
        <begin position="125"/>
        <end position="143"/>
    </location>
</feature>
<name>A0A939TSP5_9MICO</name>
<sequence length="314" mass="34981">MSSISELRTIALSRKKGGPRLKEKYPDNKAALVFLLPWILGILGLTIGPIVASLYLAFTDYNLLQPPVWSGLENFQKMFADPRFWNSFRVTITYVVVSVPLQLALALALAVLLDKGMKGLPFYRSVFYLPSLLGGSVAVAILWRQVFGKEGLVNAFLGMFGLHDLPGWIGHPDYALGTIIILHVWTFGSPMVIFLAGLRQIPDMYYEAASIDGAGKVRQFFSITFPLLTPVIFFNLVLQIIFAFQSFTQAYVVSGGTGGPGDSTMFFTLLLYKEAFTELDMGYASAMAWFLVVVIGAFTAFNFWLSKFWVHYDD</sequence>
<evidence type="ECO:0000259" key="8">
    <source>
        <dbReference type="PROSITE" id="PS50928"/>
    </source>
</evidence>
<keyword evidence="5 7" id="KW-1133">Transmembrane helix</keyword>
<evidence type="ECO:0000256" key="3">
    <source>
        <dbReference type="ARBA" id="ARBA00022475"/>
    </source>
</evidence>
<evidence type="ECO:0000256" key="4">
    <source>
        <dbReference type="ARBA" id="ARBA00022692"/>
    </source>
</evidence>
<dbReference type="Gene3D" id="1.10.3720.10">
    <property type="entry name" value="MetI-like"/>
    <property type="match status" value="1"/>
</dbReference>
<comment type="subcellular location">
    <subcellularLocation>
        <location evidence="1 7">Cell membrane</location>
        <topology evidence="1 7">Multi-pass membrane protein</topology>
    </subcellularLocation>
</comment>
<evidence type="ECO:0000256" key="5">
    <source>
        <dbReference type="ARBA" id="ARBA00022989"/>
    </source>
</evidence>
<evidence type="ECO:0000256" key="1">
    <source>
        <dbReference type="ARBA" id="ARBA00004651"/>
    </source>
</evidence>
<dbReference type="Pfam" id="PF00528">
    <property type="entry name" value="BPD_transp_1"/>
    <property type="match status" value="1"/>
</dbReference>
<reference evidence="9" key="1">
    <citation type="submission" date="2021-03" db="EMBL/GenBank/DDBJ databases">
        <title>Microbacterium sp. nov., a novel actinobacterium isolated from cow dung.</title>
        <authorList>
            <person name="Zhang L."/>
        </authorList>
    </citation>
    <scope>NUCLEOTIDE SEQUENCE</scope>
    <source>
        <strain evidence="9">NEAU-LLB</strain>
    </source>
</reference>
<dbReference type="Proteomes" id="UP000680132">
    <property type="component" value="Unassembled WGS sequence"/>
</dbReference>
<feature type="transmembrane region" description="Helical" evidence="7">
    <location>
        <begin position="30"/>
        <end position="58"/>
    </location>
</feature>
<feature type="transmembrane region" description="Helical" evidence="7">
    <location>
        <begin position="174"/>
        <end position="198"/>
    </location>
</feature>
<dbReference type="SUPFAM" id="SSF160964">
    <property type="entry name" value="MalF N-terminal region-like"/>
    <property type="match status" value="1"/>
</dbReference>
<dbReference type="GO" id="GO:0005886">
    <property type="term" value="C:plasma membrane"/>
    <property type="evidence" value="ECO:0007669"/>
    <property type="project" value="UniProtKB-SubCell"/>
</dbReference>
<organism evidence="9 10">
    <name type="scientific">Microbacterium stercoris</name>
    <dbReference type="NCBI Taxonomy" id="2820289"/>
    <lineage>
        <taxon>Bacteria</taxon>
        <taxon>Bacillati</taxon>
        <taxon>Actinomycetota</taxon>
        <taxon>Actinomycetes</taxon>
        <taxon>Micrococcales</taxon>
        <taxon>Microbacteriaceae</taxon>
        <taxon>Microbacterium</taxon>
    </lineage>
</organism>
<evidence type="ECO:0000256" key="6">
    <source>
        <dbReference type="ARBA" id="ARBA00023136"/>
    </source>
</evidence>
<dbReference type="CDD" id="cd06261">
    <property type="entry name" value="TM_PBP2"/>
    <property type="match status" value="1"/>
</dbReference>
<keyword evidence="2 7" id="KW-0813">Transport</keyword>
<keyword evidence="10" id="KW-1185">Reference proteome</keyword>
<feature type="transmembrane region" description="Helical" evidence="7">
    <location>
        <begin position="219"/>
        <end position="244"/>
    </location>
</feature>
<keyword evidence="4 7" id="KW-0812">Transmembrane</keyword>
<protein>
    <submittedName>
        <fullName evidence="9">Sugar ABC transporter permease</fullName>
    </submittedName>
</protein>
<evidence type="ECO:0000256" key="2">
    <source>
        <dbReference type="ARBA" id="ARBA00022448"/>
    </source>
</evidence>
<evidence type="ECO:0000313" key="9">
    <source>
        <dbReference type="EMBL" id="MBO3662099.1"/>
    </source>
</evidence>
<keyword evidence="6 7" id="KW-0472">Membrane</keyword>
<dbReference type="GO" id="GO:0055085">
    <property type="term" value="P:transmembrane transport"/>
    <property type="evidence" value="ECO:0007669"/>
    <property type="project" value="InterPro"/>
</dbReference>
<feature type="domain" description="ABC transmembrane type-1" evidence="8">
    <location>
        <begin position="88"/>
        <end position="302"/>
    </location>
</feature>
<gene>
    <name evidence="9" type="ORF">J5V96_01080</name>
</gene>
<dbReference type="InterPro" id="IPR035906">
    <property type="entry name" value="MetI-like_sf"/>
</dbReference>
<dbReference type="PANTHER" id="PTHR30193">
    <property type="entry name" value="ABC TRANSPORTER PERMEASE PROTEIN"/>
    <property type="match status" value="1"/>
</dbReference>
<dbReference type="PANTHER" id="PTHR30193:SF1">
    <property type="entry name" value="ABC TRANSPORTER PERMEASE PROTEIN YESP-RELATED"/>
    <property type="match status" value="1"/>
</dbReference>
<comment type="similarity">
    <text evidence="7">Belongs to the binding-protein-dependent transport system permease family.</text>
</comment>
<dbReference type="AlphaFoldDB" id="A0A939TSP5"/>
<evidence type="ECO:0000256" key="7">
    <source>
        <dbReference type="RuleBase" id="RU363032"/>
    </source>
</evidence>
<feature type="transmembrane region" description="Helical" evidence="7">
    <location>
        <begin position="92"/>
        <end position="113"/>
    </location>
</feature>
<dbReference type="InterPro" id="IPR000515">
    <property type="entry name" value="MetI-like"/>
</dbReference>
<dbReference type="PROSITE" id="PS50928">
    <property type="entry name" value="ABC_TM1"/>
    <property type="match status" value="1"/>
</dbReference>
<keyword evidence="3" id="KW-1003">Cell membrane</keyword>
<comment type="caution">
    <text evidence="9">The sequence shown here is derived from an EMBL/GenBank/DDBJ whole genome shotgun (WGS) entry which is preliminary data.</text>
</comment>
<dbReference type="EMBL" id="JAGFOA010000001">
    <property type="protein sequence ID" value="MBO3662099.1"/>
    <property type="molecule type" value="Genomic_DNA"/>
</dbReference>
<dbReference type="InterPro" id="IPR051393">
    <property type="entry name" value="ABC_transporter_permease"/>
</dbReference>
<proteinExistence type="inferred from homology"/>
<dbReference type="SUPFAM" id="SSF161098">
    <property type="entry name" value="MetI-like"/>
    <property type="match status" value="1"/>
</dbReference>